<dbReference type="RefSeq" id="WP_052604697.1">
    <property type="nucleotide sequence ID" value="NZ_JXYS01000023.1"/>
</dbReference>
<dbReference type="STRING" id="1280514.AXFE_09350"/>
<comment type="caution">
    <text evidence="1">The sequence shown here is derived from an EMBL/GenBank/DDBJ whole genome shotgun (WGS) entry which is preliminary data.</text>
</comment>
<dbReference type="Proteomes" id="UP000032360">
    <property type="component" value="Unassembled WGS sequence"/>
</dbReference>
<reference evidence="1 2" key="1">
    <citation type="submission" date="2015-01" db="EMBL/GenBank/DDBJ databases">
        <title>Draft genome of the acidophilic iron oxidizer Acidithrix ferrooxidans strain Py-F3.</title>
        <authorList>
            <person name="Poehlein A."/>
            <person name="Eisen S."/>
            <person name="Schloemann M."/>
            <person name="Johnson B.D."/>
            <person name="Daniel R."/>
            <person name="Muehling M."/>
        </authorList>
    </citation>
    <scope>NUCLEOTIDE SEQUENCE [LARGE SCALE GENOMIC DNA]</scope>
    <source>
        <strain evidence="1 2">Py-F3</strain>
    </source>
</reference>
<accession>A0A0D8HJW0</accession>
<evidence type="ECO:0000313" key="2">
    <source>
        <dbReference type="Proteomes" id="UP000032360"/>
    </source>
</evidence>
<gene>
    <name evidence="1" type="ORF">AXFE_09350</name>
</gene>
<dbReference type="EMBL" id="JXYS01000023">
    <property type="protein sequence ID" value="KJF18189.1"/>
    <property type="molecule type" value="Genomic_DNA"/>
</dbReference>
<sequence>MSTNRAKSDDIFKRLRGYFGGPKPYNDAPKHGLTSLKAHIFLPALVSFACAPLLSSCGSSAGTNGTKACQLVNQALLELKAPITPQKNQNALGLLRRALPYAAIAAGSNGDWQPLEATLSETNRVKITNLQSALTAECANGNAGNINGSGVFEQASIPQNSNSAG</sequence>
<evidence type="ECO:0000313" key="1">
    <source>
        <dbReference type="EMBL" id="KJF18189.1"/>
    </source>
</evidence>
<protein>
    <submittedName>
        <fullName evidence="1">Uncharacterized protein</fullName>
    </submittedName>
</protein>
<proteinExistence type="predicted"/>
<name>A0A0D8HJW0_9ACTN</name>
<dbReference type="OrthoDB" id="10018352at2"/>
<organism evidence="1 2">
    <name type="scientific">Acidithrix ferrooxidans</name>
    <dbReference type="NCBI Taxonomy" id="1280514"/>
    <lineage>
        <taxon>Bacteria</taxon>
        <taxon>Bacillati</taxon>
        <taxon>Actinomycetota</taxon>
        <taxon>Acidimicrobiia</taxon>
        <taxon>Acidimicrobiales</taxon>
        <taxon>Acidimicrobiaceae</taxon>
        <taxon>Acidithrix</taxon>
    </lineage>
</organism>
<keyword evidence="2" id="KW-1185">Reference proteome</keyword>
<dbReference type="AlphaFoldDB" id="A0A0D8HJW0"/>